<accession>A0ABT5HSI3</accession>
<reference evidence="3 4" key="1">
    <citation type="submission" date="2023-01" db="EMBL/GenBank/DDBJ databases">
        <title>Novel species of the genus Asticcacaulis isolated from rivers.</title>
        <authorList>
            <person name="Lu H."/>
        </authorList>
    </citation>
    <scope>NUCLEOTIDE SEQUENCE [LARGE SCALE GENOMIC DNA]</scope>
    <source>
        <strain evidence="3 4">BYS171W</strain>
    </source>
</reference>
<sequence length="104" mass="12154">MPVVRKRESARRDLVEHFVYLAEEAGMATADRFLENAETTFAELAEFPASGRRLDLEAAILKDMRVWRIKDFENWRVFYIPEANGVSIVRVLHASREWWAILSD</sequence>
<dbReference type="PANTHER" id="PTHR33755">
    <property type="entry name" value="TOXIN PARE1-RELATED"/>
    <property type="match status" value="1"/>
</dbReference>
<evidence type="ECO:0000256" key="2">
    <source>
        <dbReference type="ARBA" id="ARBA00022649"/>
    </source>
</evidence>
<dbReference type="InterPro" id="IPR007712">
    <property type="entry name" value="RelE/ParE_toxin"/>
</dbReference>
<dbReference type="Proteomes" id="UP001214854">
    <property type="component" value="Unassembled WGS sequence"/>
</dbReference>
<gene>
    <name evidence="3" type="ORF">PQU92_07040</name>
</gene>
<evidence type="ECO:0000313" key="3">
    <source>
        <dbReference type="EMBL" id="MDC7683025.1"/>
    </source>
</evidence>
<comment type="caution">
    <text evidence="3">The sequence shown here is derived from an EMBL/GenBank/DDBJ whole genome shotgun (WGS) entry which is preliminary data.</text>
</comment>
<protein>
    <submittedName>
        <fullName evidence="3">Type II toxin-antitoxin system RelE/ParE family toxin</fullName>
    </submittedName>
</protein>
<dbReference type="EMBL" id="JAQQKX010000004">
    <property type="protein sequence ID" value="MDC7683025.1"/>
    <property type="molecule type" value="Genomic_DNA"/>
</dbReference>
<dbReference type="InterPro" id="IPR051803">
    <property type="entry name" value="TA_system_RelE-like_toxin"/>
</dbReference>
<dbReference type="RefSeq" id="WP_272747507.1">
    <property type="nucleotide sequence ID" value="NZ_JAQQKX010000004.1"/>
</dbReference>
<keyword evidence="2" id="KW-1277">Toxin-antitoxin system</keyword>
<dbReference type="PANTHER" id="PTHR33755:SF9">
    <property type="entry name" value="TOXIN PARE1"/>
    <property type="match status" value="1"/>
</dbReference>
<comment type="similarity">
    <text evidence="1">Belongs to the RelE toxin family.</text>
</comment>
<evidence type="ECO:0000313" key="4">
    <source>
        <dbReference type="Proteomes" id="UP001214854"/>
    </source>
</evidence>
<name>A0ABT5HSI3_9CAUL</name>
<proteinExistence type="inferred from homology"/>
<organism evidence="3 4">
    <name type="scientific">Asticcacaulis aquaticus</name>
    <dbReference type="NCBI Taxonomy" id="2984212"/>
    <lineage>
        <taxon>Bacteria</taxon>
        <taxon>Pseudomonadati</taxon>
        <taxon>Pseudomonadota</taxon>
        <taxon>Alphaproteobacteria</taxon>
        <taxon>Caulobacterales</taxon>
        <taxon>Caulobacteraceae</taxon>
        <taxon>Asticcacaulis</taxon>
    </lineage>
</organism>
<evidence type="ECO:0000256" key="1">
    <source>
        <dbReference type="ARBA" id="ARBA00006226"/>
    </source>
</evidence>
<keyword evidence="4" id="KW-1185">Reference proteome</keyword>
<dbReference type="Pfam" id="PF05016">
    <property type="entry name" value="ParE_toxin"/>
    <property type="match status" value="1"/>
</dbReference>
<dbReference type="Gene3D" id="3.30.2310.20">
    <property type="entry name" value="RelE-like"/>
    <property type="match status" value="1"/>
</dbReference>
<dbReference type="InterPro" id="IPR035093">
    <property type="entry name" value="RelE/ParE_toxin_dom_sf"/>
</dbReference>